<gene>
    <name evidence="2" type="ORF">AABB24_005447</name>
</gene>
<dbReference type="PANTHER" id="PTHR33477">
    <property type="entry name" value="P-LOOP NTPASE DOMAIN-CONTAINING PROTEIN LPA1 HOMOLOG 1"/>
    <property type="match status" value="1"/>
</dbReference>
<proteinExistence type="predicted"/>
<feature type="compositionally biased region" description="Polar residues" evidence="1">
    <location>
        <begin position="272"/>
        <end position="300"/>
    </location>
</feature>
<feature type="region of interest" description="Disordered" evidence="1">
    <location>
        <begin position="248"/>
        <end position="300"/>
    </location>
</feature>
<dbReference type="PANTHER" id="PTHR33477:SF2">
    <property type="entry name" value="2-PHOSPHOGLYCERATE KINASE"/>
    <property type="match status" value="1"/>
</dbReference>
<reference evidence="2 3" key="1">
    <citation type="submission" date="2024-05" db="EMBL/GenBank/DDBJ databases">
        <title>De novo assembly of an allotetraploid wild potato.</title>
        <authorList>
            <person name="Hosaka A.J."/>
        </authorList>
    </citation>
    <scope>NUCLEOTIDE SEQUENCE [LARGE SCALE GENOMIC DNA]</scope>
    <source>
        <tissue evidence="2">Young leaves</tissue>
    </source>
</reference>
<evidence type="ECO:0008006" key="4">
    <source>
        <dbReference type="Google" id="ProtNLM"/>
    </source>
</evidence>
<name>A0ABD2UY13_9SOLN</name>
<accession>A0ABD2UY13</accession>
<feature type="region of interest" description="Disordered" evidence="1">
    <location>
        <begin position="319"/>
        <end position="342"/>
    </location>
</feature>
<dbReference type="SUPFAM" id="SSF52540">
    <property type="entry name" value="P-loop containing nucleoside triphosphate hydrolases"/>
    <property type="match status" value="1"/>
</dbReference>
<dbReference type="InterPro" id="IPR027417">
    <property type="entry name" value="P-loop_NTPase"/>
</dbReference>
<dbReference type="Gene3D" id="3.40.50.300">
    <property type="entry name" value="P-loop containing nucleotide triphosphate hydrolases"/>
    <property type="match status" value="1"/>
</dbReference>
<feature type="compositionally biased region" description="Acidic residues" evidence="1">
    <location>
        <begin position="15"/>
        <end position="24"/>
    </location>
</feature>
<evidence type="ECO:0000313" key="2">
    <source>
        <dbReference type="EMBL" id="KAL3373463.1"/>
    </source>
</evidence>
<feature type="region of interest" description="Disordered" evidence="1">
    <location>
        <begin position="1"/>
        <end position="33"/>
    </location>
</feature>
<keyword evidence="3" id="KW-1185">Reference proteome</keyword>
<evidence type="ECO:0000256" key="1">
    <source>
        <dbReference type="SAM" id="MobiDB-lite"/>
    </source>
</evidence>
<dbReference type="AlphaFoldDB" id="A0ABD2UY13"/>
<comment type="caution">
    <text evidence="2">The sequence shown here is derived from an EMBL/GenBank/DDBJ whole genome shotgun (WGS) entry which is preliminary data.</text>
</comment>
<dbReference type="Proteomes" id="UP001627284">
    <property type="component" value="Unassembled WGS sequence"/>
</dbReference>
<evidence type="ECO:0000313" key="3">
    <source>
        <dbReference type="Proteomes" id="UP001627284"/>
    </source>
</evidence>
<feature type="compositionally biased region" description="Basic and acidic residues" evidence="1">
    <location>
        <begin position="319"/>
        <end position="329"/>
    </location>
</feature>
<sequence>MKKDKAVVIESPSTNEEEDYEQEDAAATNHSARRFSTRNASSKYDFVKVKVWLGDNADHYYVLSRFLLSRMLTVTKIPNHVAIKIALELKKLLVDNSLLDVSQSDLEANLFKLMERRGFGEEYINRYKMITRFHHMRVPLVILVCGTACVGKSTIATQLAQRLNLPNVLQTAMVYELLRTSTDAPLASSPVWARDFSSSDELITEFCRECRIVRKGLAGDLKKAMKDGKPIIIEGIHLDPSIYLMDEENKLPPASPANQAGPESPKVEEQNELQQKSNSNVRHNSQSDCNMNSEPGKTSELNNLTTALKSLDIVNEISENRGEKVKDSGADQNPSHKREKSGAQPIIVPIVLRMAEFDHKALLEEWVATRTCSEKYPTQDKDNMISNLKTIQDYLCSFTSQGLTVVNISATTFPQTLDWLHNHLLQCIEQGTSHVSRGNSVEIAKD</sequence>
<organism evidence="2 3">
    <name type="scientific">Solanum stoloniferum</name>
    <dbReference type="NCBI Taxonomy" id="62892"/>
    <lineage>
        <taxon>Eukaryota</taxon>
        <taxon>Viridiplantae</taxon>
        <taxon>Streptophyta</taxon>
        <taxon>Embryophyta</taxon>
        <taxon>Tracheophyta</taxon>
        <taxon>Spermatophyta</taxon>
        <taxon>Magnoliopsida</taxon>
        <taxon>eudicotyledons</taxon>
        <taxon>Gunneridae</taxon>
        <taxon>Pentapetalae</taxon>
        <taxon>asterids</taxon>
        <taxon>lamiids</taxon>
        <taxon>Solanales</taxon>
        <taxon>Solanaceae</taxon>
        <taxon>Solanoideae</taxon>
        <taxon>Solaneae</taxon>
        <taxon>Solanum</taxon>
    </lineage>
</organism>
<dbReference type="EMBL" id="JBJKTR010000003">
    <property type="protein sequence ID" value="KAL3373463.1"/>
    <property type="molecule type" value="Genomic_DNA"/>
</dbReference>
<protein>
    <recommendedName>
        <fullName evidence="4">2-phosphoglycerate kinase</fullName>
    </recommendedName>
</protein>